<organism evidence="1 2">
    <name type="scientific">Artemisia annua</name>
    <name type="common">Sweet wormwood</name>
    <dbReference type="NCBI Taxonomy" id="35608"/>
    <lineage>
        <taxon>Eukaryota</taxon>
        <taxon>Viridiplantae</taxon>
        <taxon>Streptophyta</taxon>
        <taxon>Embryophyta</taxon>
        <taxon>Tracheophyta</taxon>
        <taxon>Spermatophyta</taxon>
        <taxon>Magnoliopsida</taxon>
        <taxon>eudicotyledons</taxon>
        <taxon>Gunneridae</taxon>
        <taxon>Pentapetalae</taxon>
        <taxon>asterids</taxon>
        <taxon>campanulids</taxon>
        <taxon>Asterales</taxon>
        <taxon>Asteraceae</taxon>
        <taxon>Asteroideae</taxon>
        <taxon>Anthemideae</taxon>
        <taxon>Artemisiinae</taxon>
        <taxon>Artemisia</taxon>
    </lineage>
</organism>
<proteinExistence type="predicted"/>
<name>A0A2U1MW24_ARTAN</name>
<gene>
    <name evidence="1" type="ORF">CTI12_AA336370</name>
</gene>
<dbReference type="OrthoDB" id="1740344at2759"/>
<dbReference type="EMBL" id="PKPP01004232">
    <property type="protein sequence ID" value="PWA65404.1"/>
    <property type="molecule type" value="Genomic_DNA"/>
</dbReference>
<sequence>MAHRISGYVEADGRERSDFPIACDACLGDNPHIRMLRDNLHEFVTEPEREDREGYLAKLQDREDWLYEDAEHETKEIGNLSFDKDDHLPVETVTAATDIRAE</sequence>
<accession>A0A2U1MW24</accession>
<keyword evidence="2" id="KW-1185">Reference proteome</keyword>
<evidence type="ECO:0000313" key="2">
    <source>
        <dbReference type="Proteomes" id="UP000245207"/>
    </source>
</evidence>
<dbReference type="InterPro" id="IPR029048">
    <property type="entry name" value="HSP70_C_sf"/>
</dbReference>
<dbReference type="Gene3D" id="1.20.1270.10">
    <property type="match status" value="1"/>
</dbReference>
<comment type="caution">
    <text evidence="1">The sequence shown here is derived from an EMBL/GenBank/DDBJ whole genome shotgun (WGS) entry which is preliminary data.</text>
</comment>
<reference evidence="1 2" key="1">
    <citation type="journal article" date="2018" name="Mol. Plant">
        <title>The genome of Artemisia annua provides insight into the evolution of Asteraceae family and artemisinin biosynthesis.</title>
        <authorList>
            <person name="Shen Q."/>
            <person name="Zhang L."/>
            <person name="Liao Z."/>
            <person name="Wang S."/>
            <person name="Yan T."/>
            <person name="Shi P."/>
            <person name="Liu M."/>
            <person name="Fu X."/>
            <person name="Pan Q."/>
            <person name="Wang Y."/>
            <person name="Lv Z."/>
            <person name="Lu X."/>
            <person name="Zhang F."/>
            <person name="Jiang W."/>
            <person name="Ma Y."/>
            <person name="Chen M."/>
            <person name="Hao X."/>
            <person name="Li L."/>
            <person name="Tang Y."/>
            <person name="Lv G."/>
            <person name="Zhou Y."/>
            <person name="Sun X."/>
            <person name="Brodelius P.E."/>
            <person name="Rose J.K.C."/>
            <person name="Tang K."/>
        </authorList>
    </citation>
    <scope>NUCLEOTIDE SEQUENCE [LARGE SCALE GENOMIC DNA]</scope>
    <source>
        <strain evidence="2">cv. Huhao1</strain>
        <tissue evidence="1">Leaf</tissue>
    </source>
</reference>
<evidence type="ECO:0000313" key="1">
    <source>
        <dbReference type="EMBL" id="PWA65404.1"/>
    </source>
</evidence>
<dbReference type="STRING" id="35608.A0A2U1MW24"/>
<protein>
    <submittedName>
        <fullName evidence="1">Uncharacterized protein</fullName>
    </submittedName>
</protein>
<dbReference type="Proteomes" id="UP000245207">
    <property type="component" value="Unassembled WGS sequence"/>
</dbReference>
<dbReference type="AlphaFoldDB" id="A0A2U1MW24"/>